<comment type="caution">
    <text evidence="10">The sequence shown here is derived from an EMBL/GenBank/DDBJ whole genome shotgun (WGS) entry which is preliminary data.</text>
</comment>
<keyword evidence="11" id="KW-1185">Reference proteome</keyword>
<keyword evidence="5" id="KW-0067">ATP-binding</keyword>
<dbReference type="Proteomes" id="UP000838763">
    <property type="component" value="Unassembled WGS sequence"/>
</dbReference>
<proteinExistence type="predicted"/>
<dbReference type="InterPro" id="IPR045864">
    <property type="entry name" value="aa-tRNA-synth_II/BPL/LPL"/>
</dbReference>
<dbReference type="GO" id="GO:0016787">
    <property type="term" value="F:hydrolase activity"/>
    <property type="evidence" value="ECO:0007669"/>
    <property type="project" value="UniProtKB-KW"/>
</dbReference>
<evidence type="ECO:0000256" key="2">
    <source>
        <dbReference type="ARBA" id="ARBA00022598"/>
    </source>
</evidence>
<dbReference type="Pfam" id="PF07910">
    <property type="entry name" value="Peptidase_C78"/>
    <property type="match status" value="1"/>
</dbReference>
<dbReference type="InterPro" id="IPR002317">
    <property type="entry name" value="Ser-tRNA-ligase_type_1"/>
</dbReference>
<dbReference type="OrthoDB" id="10264585at2759"/>
<keyword evidence="4" id="KW-0378">Hydrolase</keyword>
<dbReference type="Gene3D" id="3.90.70.130">
    <property type="match status" value="1"/>
</dbReference>
<dbReference type="PANTHER" id="PTHR11778">
    <property type="entry name" value="SERYL-TRNA SYNTHETASE"/>
    <property type="match status" value="1"/>
</dbReference>
<dbReference type="PROSITE" id="PS50862">
    <property type="entry name" value="AA_TRNA_LIGASE_II"/>
    <property type="match status" value="1"/>
</dbReference>
<gene>
    <name evidence="10" type="ORF">PPNO1_LOCUS3</name>
</gene>
<dbReference type="AlphaFoldDB" id="A0A9P1GTB9"/>
<keyword evidence="6" id="KW-0030">Aminoacyl-tRNA synthetase</keyword>
<evidence type="ECO:0000256" key="5">
    <source>
        <dbReference type="ARBA" id="ARBA00022840"/>
    </source>
</evidence>
<organism evidence="10 11">
    <name type="scientific">Parascedosporium putredinis</name>
    <dbReference type="NCBI Taxonomy" id="1442378"/>
    <lineage>
        <taxon>Eukaryota</taxon>
        <taxon>Fungi</taxon>
        <taxon>Dikarya</taxon>
        <taxon>Ascomycota</taxon>
        <taxon>Pezizomycotina</taxon>
        <taxon>Sordariomycetes</taxon>
        <taxon>Hypocreomycetidae</taxon>
        <taxon>Microascales</taxon>
        <taxon>Microascaceae</taxon>
        <taxon>Parascedosporium</taxon>
    </lineage>
</organism>
<dbReference type="SUPFAM" id="SSF55681">
    <property type="entry name" value="Class II aaRS and biotin synthetases"/>
    <property type="match status" value="1"/>
</dbReference>
<dbReference type="InterPro" id="IPR002314">
    <property type="entry name" value="aa-tRNA-synt_IIb"/>
</dbReference>
<name>A0A9P1GTB9_9PEZI</name>
<dbReference type="GO" id="GO:0004828">
    <property type="term" value="F:serine-tRNA ligase activity"/>
    <property type="evidence" value="ECO:0007669"/>
    <property type="project" value="UniProtKB-EC"/>
</dbReference>
<dbReference type="GO" id="GO:0006434">
    <property type="term" value="P:seryl-tRNA aminoacylation"/>
    <property type="evidence" value="ECO:0007669"/>
    <property type="project" value="InterPro"/>
</dbReference>
<protein>
    <recommendedName>
        <fullName evidence="1">serine--tRNA ligase</fullName>
        <ecNumber evidence="1">6.1.1.11</ecNumber>
    </recommendedName>
    <alternativeName>
        <fullName evidence="7">Seryl-tRNA synthetase</fullName>
    </alternativeName>
    <alternativeName>
        <fullName evidence="8">Seryl-tRNA(Ser) synthetase</fullName>
    </alternativeName>
</protein>
<dbReference type="GO" id="GO:0005524">
    <property type="term" value="F:ATP binding"/>
    <property type="evidence" value="ECO:0007669"/>
    <property type="project" value="UniProtKB-KW"/>
</dbReference>
<sequence length="412" mass="47208">MAKTAQLSQFDEELYKVVDGEPQNDKYLIATSEQPISAFHADEWLVNNDVPIKYAGYSTCYRREAGSHGRDAWGIYRVHEFTKVEQFQLTDPEKSWEAFDEMISISEQFYQSLGLPYRIVSIVSGALNNAAAKKLDLEAWFPFQGEYKELVSCSNCTDYQSRALEIRFDGRWVQDIMMQQNVSPTTALVGDVRRLGMRELGLYAYEKRMPSWLETLLRKEQGTWKEDVVSRLRQCLLNSESTEYAYFCHHATRQLFKLKWEGQFCGYRNIQMLVSHIDATHAPENRRFSTGPPSVFALQDCIEEAWDKGIRPEGRIQTGGIRGTRKFIGTPEVEAVLKGLGIPYAVHVFRGSKTKAAHDEVLNAVLTYFERRSQFSPQDPNSLRCTQLPPLYLQTPKHSMTIVGVEKLRQGG</sequence>
<dbReference type="PRINTS" id="PR00981">
    <property type="entry name" value="TRNASYNTHSER"/>
</dbReference>
<evidence type="ECO:0000256" key="8">
    <source>
        <dbReference type="ARBA" id="ARBA00034892"/>
    </source>
</evidence>
<keyword evidence="2" id="KW-0436">Ligase</keyword>
<dbReference type="EMBL" id="CALLCH030000001">
    <property type="protein sequence ID" value="CAI4210196.1"/>
    <property type="molecule type" value="Genomic_DNA"/>
</dbReference>
<dbReference type="InterPro" id="IPR006195">
    <property type="entry name" value="aa-tRNA-synth_II"/>
</dbReference>
<evidence type="ECO:0000313" key="10">
    <source>
        <dbReference type="EMBL" id="CAI4210196.1"/>
    </source>
</evidence>
<evidence type="ECO:0000256" key="6">
    <source>
        <dbReference type="ARBA" id="ARBA00023146"/>
    </source>
</evidence>
<evidence type="ECO:0000313" key="11">
    <source>
        <dbReference type="Proteomes" id="UP000838763"/>
    </source>
</evidence>
<feature type="domain" description="Aminoacyl-transfer RNA synthetases class-II family profile" evidence="9">
    <location>
        <begin position="1"/>
        <end position="210"/>
    </location>
</feature>
<dbReference type="Gene3D" id="3.30.930.10">
    <property type="entry name" value="Bira Bifunctional Protein, Domain 2"/>
    <property type="match status" value="1"/>
</dbReference>
<evidence type="ECO:0000256" key="4">
    <source>
        <dbReference type="ARBA" id="ARBA00022801"/>
    </source>
</evidence>
<dbReference type="EC" id="6.1.1.11" evidence="1"/>
<evidence type="ECO:0000256" key="3">
    <source>
        <dbReference type="ARBA" id="ARBA00022741"/>
    </source>
</evidence>
<keyword evidence="3" id="KW-0547">Nucleotide-binding</keyword>
<dbReference type="InterPro" id="IPR012462">
    <property type="entry name" value="UFSP1/2_DUB_cat"/>
</dbReference>
<evidence type="ECO:0000256" key="7">
    <source>
        <dbReference type="ARBA" id="ARBA00031113"/>
    </source>
</evidence>
<reference evidence="10" key="1">
    <citation type="submission" date="2022-11" db="EMBL/GenBank/DDBJ databases">
        <authorList>
            <person name="Scott C."/>
            <person name="Bruce N."/>
        </authorList>
    </citation>
    <scope>NUCLEOTIDE SEQUENCE</scope>
</reference>
<dbReference type="Pfam" id="PF00587">
    <property type="entry name" value="tRNA-synt_2b"/>
    <property type="match status" value="1"/>
</dbReference>
<evidence type="ECO:0000259" key="9">
    <source>
        <dbReference type="PROSITE" id="PS50862"/>
    </source>
</evidence>
<accession>A0A9P1GTB9</accession>
<evidence type="ECO:0000256" key="1">
    <source>
        <dbReference type="ARBA" id="ARBA00012840"/>
    </source>
</evidence>